<proteinExistence type="predicted"/>
<gene>
    <name evidence="1" type="ORF">H2200_002476</name>
</gene>
<comment type="caution">
    <text evidence="1">The sequence shown here is derived from an EMBL/GenBank/DDBJ whole genome shotgun (WGS) entry which is preliminary data.</text>
</comment>
<organism evidence="1 2">
    <name type="scientific">Cladophialophora chaetospira</name>
    <dbReference type="NCBI Taxonomy" id="386627"/>
    <lineage>
        <taxon>Eukaryota</taxon>
        <taxon>Fungi</taxon>
        <taxon>Dikarya</taxon>
        <taxon>Ascomycota</taxon>
        <taxon>Pezizomycotina</taxon>
        <taxon>Eurotiomycetes</taxon>
        <taxon>Chaetothyriomycetidae</taxon>
        <taxon>Chaetothyriales</taxon>
        <taxon>Herpotrichiellaceae</taxon>
        <taxon>Cladophialophora</taxon>
    </lineage>
</organism>
<protein>
    <submittedName>
        <fullName evidence="1">Uncharacterized protein</fullName>
    </submittedName>
</protein>
<dbReference type="EMBL" id="JAPDRK010000003">
    <property type="protein sequence ID" value="KAJ9614340.1"/>
    <property type="molecule type" value="Genomic_DNA"/>
</dbReference>
<name>A0AA38XIY2_9EURO</name>
<evidence type="ECO:0000313" key="1">
    <source>
        <dbReference type="EMBL" id="KAJ9614340.1"/>
    </source>
</evidence>
<dbReference type="AlphaFoldDB" id="A0AA38XIY2"/>
<dbReference type="Proteomes" id="UP001172673">
    <property type="component" value="Unassembled WGS sequence"/>
</dbReference>
<evidence type="ECO:0000313" key="2">
    <source>
        <dbReference type="Proteomes" id="UP001172673"/>
    </source>
</evidence>
<keyword evidence="2" id="KW-1185">Reference proteome</keyword>
<reference evidence="1" key="1">
    <citation type="submission" date="2022-10" db="EMBL/GenBank/DDBJ databases">
        <title>Culturing micro-colonial fungi from biological soil crusts in the Mojave desert and describing Neophaeococcomyces mojavensis, and introducing the new genera and species Taxawa tesnikishii.</title>
        <authorList>
            <person name="Kurbessoian T."/>
            <person name="Stajich J.E."/>
        </authorList>
    </citation>
    <scope>NUCLEOTIDE SEQUENCE</scope>
    <source>
        <strain evidence="1">TK_41</strain>
    </source>
</reference>
<accession>A0AA38XIY2</accession>
<sequence length="338" mass="39757">MAPEVTQPAAIRDNQLPTFLSLPAEVRMNIYKILYEEIEIYCKHEDYWEDLKVNEIGRRWKGEKYWYSLRYCSALLFACRQIYSEAKPVVDAAPITVSGKEHGRFRSSDFPDTWNVRSRISKLIMPNEVFTLNNKFLNGRRYPGTLPFDYNFRKPGKCPNLQTVWVRKLDSQDHSYSENYDNVIYPITVLPTIYACLACQVEPAGYRSICKMRQTFKSIGGLKPSKGFRPGEIDMMDTCGWPTYRAQDFGDPVAEWEAFEDRFEVVIVWDKNGMRIEGLPNLKDRWWWKEWSKYCFSTAESSEADNNLRLKVFWADLHDGWKPKWFSSKDLDMTRSLL</sequence>